<sequence>THKYRLLWGAFDSQAVDDGEANMARVTVPNYPPLTFPGGGTEFNAAGVRRIYFIDDSIMMDGDEVHRVEGHIGVANRPLIHLGWEDMGKGRVA</sequence>
<evidence type="ECO:0000313" key="1">
    <source>
        <dbReference type="EMBL" id="GAH01077.1"/>
    </source>
</evidence>
<name>X1C1D4_9ZZZZ</name>
<organism evidence="1">
    <name type="scientific">marine sediment metagenome</name>
    <dbReference type="NCBI Taxonomy" id="412755"/>
    <lineage>
        <taxon>unclassified sequences</taxon>
        <taxon>metagenomes</taxon>
        <taxon>ecological metagenomes</taxon>
    </lineage>
</organism>
<gene>
    <name evidence="1" type="ORF">S01H4_39651</name>
</gene>
<proteinExistence type="predicted"/>
<reference evidence="1" key="1">
    <citation type="journal article" date="2014" name="Front. Microbiol.">
        <title>High frequency of phylogenetically diverse reductive dehalogenase-homologous genes in deep subseafloor sedimentary metagenomes.</title>
        <authorList>
            <person name="Kawai M."/>
            <person name="Futagami T."/>
            <person name="Toyoda A."/>
            <person name="Takaki Y."/>
            <person name="Nishi S."/>
            <person name="Hori S."/>
            <person name="Arai W."/>
            <person name="Tsubouchi T."/>
            <person name="Morono Y."/>
            <person name="Uchiyama I."/>
            <person name="Ito T."/>
            <person name="Fujiyama A."/>
            <person name="Inagaki F."/>
            <person name="Takami H."/>
        </authorList>
    </citation>
    <scope>NUCLEOTIDE SEQUENCE</scope>
    <source>
        <strain evidence="1">Expedition CK06-06</strain>
    </source>
</reference>
<protein>
    <submittedName>
        <fullName evidence="1">Uncharacterized protein</fullName>
    </submittedName>
</protein>
<dbReference type="AlphaFoldDB" id="X1C1D4"/>
<feature type="non-terminal residue" evidence="1">
    <location>
        <position position="1"/>
    </location>
</feature>
<dbReference type="EMBL" id="BART01021505">
    <property type="protein sequence ID" value="GAH01077.1"/>
    <property type="molecule type" value="Genomic_DNA"/>
</dbReference>
<accession>X1C1D4</accession>
<comment type="caution">
    <text evidence="1">The sequence shown here is derived from an EMBL/GenBank/DDBJ whole genome shotgun (WGS) entry which is preliminary data.</text>
</comment>